<comment type="caution">
    <text evidence="7">The sequence shown here is derived from an EMBL/GenBank/DDBJ whole genome shotgun (WGS) entry which is preliminary data.</text>
</comment>
<reference evidence="8" key="1">
    <citation type="submission" date="2017-09" db="EMBL/GenBank/DDBJ databases">
        <title>Depth-based differentiation of microbial function through sediment-hosted aquifers and enrichment of novel symbionts in the deep terrestrial subsurface.</title>
        <authorList>
            <person name="Probst A.J."/>
            <person name="Ladd B."/>
            <person name="Jarett J.K."/>
            <person name="Geller-Mcgrath D.E."/>
            <person name="Sieber C.M.K."/>
            <person name="Emerson J.B."/>
            <person name="Anantharaman K."/>
            <person name="Thomas B.C."/>
            <person name="Malmstrom R."/>
            <person name="Stieglmeier M."/>
            <person name="Klingl A."/>
            <person name="Woyke T."/>
            <person name="Ryan C.M."/>
            <person name="Banfield J.F."/>
        </authorList>
    </citation>
    <scope>NUCLEOTIDE SEQUENCE [LARGE SCALE GENOMIC DNA]</scope>
</reference>
<dbReference type="InterPro" id="IPR001182">
    <property type="entry name" value="FtsW/RodA"/>
</dbReference>
<dbReference type="GO" id="GO:0015648">
    <property type="term" value="F:lipid-linked peptidoglycan transporter activity"/>
    <property type="evidence" value="ECO:0007669"/>
    <property type="project" value="TreeGrafter"/>
</dbReference>
<dbReference type="AlphaFoldDB" id="A0A2H0UPJ3"/>
<keyword evidence="5 6" id="KW-0472">Membrane</keyword>
<feature type="transmembrane region" description="Helical" evidence="6">
    <location>
        <begin position="132"/>
        <end position="149"/>
    </location>
</feature>
<evidence type="ECO:0000313" key="7">
    <source>
        <dbReference type="EMBL" id="PIR88291.1"/>
    </source>
</evidence>
<comment type="subcellular location">
    <subcellularLocation>
        <location evidence="1">Membrane</location>
        <topology evidence="1">Multi-pass membrane protein</topology>
    </subcellularLocation>
</comment>
<proteinExistence type="predicted"/>
<organism evidence="7 8">
    <name type="scientific">Candidatus Harrisonbacteria bacterium CG10_big_fil_rev_8_21_14_0_10_44_23</name>
    <dbReference type="NCBI Taxonomy" id="1974585"/>
    <lineage>
        <taxon>Bacteria</taxon>
        <taxon>Candidatus Harrisoniibacteriota</taxon>
    </lineage>
</organism>
<name>A0A2H0UPJ3_9BACT</name>
<keyword evidence="3" id="KW-0133">Cell shape</keyword>
<gene>
    <name evidence="7" type="ORF">COU09_03055</name>
</gene>
<feature type="transmembrane region" description="Helical" evidence="6">
    <location>
        <begin position="12"/>
        <end position="29"/>
    </location>
</feature>
<feature type="transmembrane region" description="Helical" evidence="6">
    <location>
        <begin position="155"/>
        <end position="172"/>
    </location>
</feature>
<feature type="transmembrane region" description="Helical" evidence="6">
    <location>
        <begin position="265"/>
        <end position="282"/>
    </location>
</feature>
<dbReference type="Proteomes" id="UP000229615">
    <property type="component" value="Unassembled WGS sequence"/>
</dbReference>
<dbReference type="GO" id="GO:0005886">
    <property type="term" value="C:plasma membrane"/>
    <property type="evidence" value="ECO:0007669"/>
    <property type="project" value="TreeGrafter"/>
</dbReference>
<evidence type="ECO:0000256" key="6">
    <source>
        <dbReference type="SAM" id="Phobius"/>
    </source>
</evidence>
<protein>
    <recommendedName>
        <fullName evidence="9">Rod shape-determining protein RodA</fullName>
    </recommendedName>
</protein>
<feature type="transmembrane region" description="Helical" evidence="6">
    <location>
        <begin position="94"/>
        <end position="120"/>
    </location>
</feature>
<dbReference type="GO" id="GO:0051301">
    <property type="term" value="P:cell division"/>
    <property type="evidence" value="ECO:0007669"/>
    <property type="project" value="InterPro"/>
</dbReference>
<evidence type="ECO:0000256" key="5">
    <source>
        <dbReference type="ARBA" id="ARBA00023136"/>
    </source>
</evidence>
<sequence length="372" mass="41102">MRQVIFRQDWLLNSAAFLLMGAGLLSIYSANSSLFFQQLISVVLGLILLFGLSVLNWKALKSYPMIILAIYLAALTLLVLTLFFAPTIRGIKGWIVIGTLRFQVAEFMKVALIILFSYFFSYRHIGIARLTNIFKSFVYLAIPSLLIFLQPDMGSVIVLVAIWAGFLMVSGIKLKHFLTGVVVALLALLIAWFFVLAPYQQERIVGFFQPDYDPLGVNYSTIQAKIAIGSGGLFGQGYGRGTQTQLGFLPEAATDFVYASLIEEWGLFGGVLVLVAFLILILRTIHIGLFSESNFYRLLCLGSAILFLTQFIINVGSATGMLPVIGLTFPFLSYGGSSIIVNCVLLGMIQSARRFAHQPRSAILHSDIMFES</sequence>
<feature type="transmembrane region" description="Helical" evidence="6">
    <location>
        <begin position="35"/>
        <end position="55"/>
    </location>
</feature>
<accession>A0A2H0UPJ3</accession>
<dbReference type="PANTHER" id="PTHR30474:SF1">
    <property type="entry name" value="PEPTIDOGLYCAN GLYCOSYLTRANSFERASE MRDB"/>
    <property type="match status" value="1"/>
</dbReference>
<keyword evidence="4 6" id="KW-1133">Transmembrane helix</keyword>
<feature type="transmembrane region" description="Helical" evidence="6">
    <location>
        <begin position="294"/>
        <end position="313"/>
    </location>
</feature>
<evidence type="ECO:0000256" key="2">
    <source>
        <dbReference type="ARBA" id="ARBA00022692"/>
    </source>
</evidence>
<dbReference type="PANTHER" id="PTHR30474">
    <property type="entry name" value="CELL CYCLE PROTEIN"/>
    <property type="match status" value="1"/>
</dbReference>
<dbReference type="PROSITE" id="PS00428">
    <property type="entry name" value="FTSW_RODA_SPOVE"/>
    <property type="match status" value="1"/>
</dbReference>
<evidence type="ECO:0000313" key="8">
    <source>
        <dbReference type="Proteomes" id="UP000229615"/>
    </source>
</evidence>
<evidence type="ECO:0000256" key="1">
    <source>
        <dbReference type="ARBA" id="ARBA00004141"/>
    </source>
</evidence>
<keyword evidence="2 6" id="KW-0812">Transmembrane</keyword>
<evidence type="ECO:0000256" key="3">
    <source>
        <dbReference type="ARBA" id="ARBA00022960"/>
    </source>
</evidence>
<dbReference type="InterPro" id="IPR018365">
    <property type="entry name" value="Cell_cycle_FtsW-rel_CS"/>
</dbReference>
<dbReference type="GO" id="GO:0008360">
    <property type="term" value="P:regulation of cell shape"/>
    <property type="evidence" value="ECO:0007669"/>
    <property type="project" value="UniProtKB-KW"/>
</dbReference>
<feature type="transmembrane region" description="Helical" evidence="6">
    <location>
        <begin position="67"/>
        <end position="88"/>
    </location>
</feature>
<feature type="transmembrane region" description="Helical" evidence="6">
    <location>
        <begin position="177"/>
        <end position="199"/>
    </location>
</feature>
<dbReference type="Pfam" id="PF01098">
    <property type="entry name" value="FTSW_RODA_SPOVE"/>
    <property type="match status" value="1"/>
</dbReference>
<dbReference type="EMBL" id="PFBB01000035">
    <property type="protein sequence ID" value="PIR88291.1"/>
    <property type="molecule type" value="Genomic_DNA"/>
</dbReference>
<dbReference type="GO" id="GO:0032153">
    <property type="term" value="C:cell division site"/>
    <property type="evidence" value="ECO:0007669"/>
    <property type="project" value="TreeGrafter"/>
</dbReference>
<evidence type="ECO:0008006" key="9">
    <source>
        <dbReference type="Google" id="ProtNLM"/>
    </source>
</evidence>
<feature type="transmembrane region" description="Helical" evidence="6">
    <location>
        <begin position="325"/>
        <end position="349"/>
    </location>
</feature>
<evidence type="ECO:0000256" key="4">
    <source>
        <dbReference type="ARBA" id="ARBA00022989"/>
    </source>
</evidence>